<accession>A0A839ZB70</accession>
<proteinExistence type="predicted"/>
<reference evidence="1 2" key="1">
    <citation type="submission" date="2020-08" db="EMBL/GenBank/DDBJ databases">
        <title>Genomic Encyclopedia of Type Strains, Phase IV (KMG-IV): sequencing the most valuable type-strain genomes for metagenomic binning, comparative biology and taxonomic classification.</title>
        <authorList>
            <person name="Goeker M."/>
        </authorList>
    </citation>
    <scope>NUCLEOTIDE SEQUENCE [LARGE SCALE GENOMIC DNA]</scope>
    <source>
        <strain evidence="1 2">DSM 5895</strain>
    </source>
</reference>
<name>A0A839ZB70_9HYPH</name>
<comment type="caution">
    <text evidence="1">The sequence shown here is derived from an EMBL/GenBank/DDBJ whole genome shotgun (WGS) entry which is preliminary data.</text>
</comment>
<keyword evidence="2" id="KW-1185">Reference proteome</keyword>
<dbReference type="AlphaFoldDB" id="A0A839ZB70"/>
<gene>
    <name evidence="1" type="ORF">FHS55_002639</name>
</gene>
<dbReference type="Proteomes" id="UP000533469">
    <property type="component" value="Unassembled WGS sequence"/>
</dbReference>
<dbReference type="EMBL" id="JACICD010000004">
    <property type="protein sequence ID" value="MBB3772030.1"/>
    <property type="molecule type" value="Genomic_DNA"/>
</dbReference>
<dbReference type="RefSeq" id="WP_183190175.1">
    <property type="nucleotide sequence ID" value="NZ_JACICD010000004.1"/>
</dbReference>
<organism evidence="1 2">
    <name type="scientific">Ancylobacter tetraedralis</name>
    <dbReference type="NCBI Taxonomy" id="217068"/>
    <lineage>
        <taxon>Bacteria</taxon>
        <taxon>Pseudomonadati</taxon>
        <taxon>Pseudomonadota</taxon>
        <taxon>Alphaproteobacteria</taxon>
        <taxon>Hyphomicrobiales</taxon>
        <taxon>Xanthobacteraceae</taxon>
        <taxon>Ancylobacter</taxon>
    </lineage>
</organism>
<protein>
    <submittedName>
        <fullName evidence="1">Uncharacterized protein</fullName>
    </submittedName>
</protein>
<evidence type="ECO:0000313" key="1">
    <source>
        <dbReference type="EMBL" id="MBB3772030.1"/>
    </source>
</evidence>
<evidence type="ECO:0000313" key="2">
    <source>
        <dbReference type="Proteomes" id="UP000533469"/>
    </source>
</evidence>
<sequence>MSTRFCKACAGWHDLGEPWPAACVRSEPPARSTAVPAPMVISDTMDPTEHIDGKRYTSKSAFRRVTKQHGCIEVGDDPARLRPIRKPKPDSKAIAEAVARAQHMVENGIPARAAS</sequence>